<protein>
    <submittedName>
        <fullName evidence="4">Capsular polysaccharide biosynthesis protein</fullName>
    </submittedName>
</protein>
<sequence>MYQSFVKRFFDIVVSTVALIVLAIPFLVIAAIIRLDSHGPVFFRQQRTGLNGDVFRIYKFRTMKEKAPHEMATSELCNAEDQITHVGAFLRKTSIDELPQLINVFVGQMSIIGPRPVILSETELIEMRHKNGADRVLPGLTGLAQVHGRDEVSNFKKASYDGVYALKVSARTDTKITLRTVWYVLLHIGIREGKKESNGYIENSGTELKTANKMHEIVKTSISSKG</sequence>
<dbReference type="EMBL" id="AWTT01000001">
    <property type="protein sequence ID" value="KIS04343.1"/>
    <property type="molecule type" value="Genomic_DNA"/>
</dbReference>
<keyword evidence="2" id="KW-0812">Transmembrane</keyword>
<feature type="transmembrane region" description="Helical" evidence="2">
    <location>
        <begin position="12"/>
        <end position="35"/>
    </location>
</feature>
<evidence type="ECO:0000256" key="2">
    <source>
        <dbReference type="SAM" id="Phobius"/>
    </source>
</evidence>
<name>A0A0D0Y7V5_9LACO</name>
<feature type="domain" description="Bacterial sugar transferase" evidence="3">
    <location>
        <begin position="7"/>
        <end position="185"/>
    </location>
</feature>
<dbReference type="RefSeq" id="WP_044009824.1">
    <property type="nucleotide sequence ID" value="NZ_AWTT01000001.1"/>
</dbReference>
<dbReference type="PANTHER" id="PTHR30576:SF10">
    <property type="entry name" value="SLL5057 PROTEIN"/>
    <property type="match status" value="1"/>
</dbReference>
<comment type="caution">
    <text evidence="4">The sequence shown here is derived from an EMBL/GenBank/DDBJ whole genome shotgun (WGS) entry which is preliminary data.</text>
</comment>
<dbReference type="GO" id="GO:0016780">
    <property type="term" value="F:phosphotransferase activity, for other substituted phosphate groups"/>
    <property type="evidence" value="ECO:0007669"/>
    <property type="project" value="TreeGrafter"/>
</dbReference>
<proteinExistence type="inferred from homology"/>
<dbReference type="Proteomes" id="UP000032279">
    <property type="component" value="Unassembled WGS sequence"/>
</dbReference>
<dbReference type="PANTHER" id="PTHR30576">
    <property type="entry name" value="COLANIC BIOSYNTHESIS UDP-GLUCOSE LIPID CARRIER TRANSFERASE"/>
    <property type="match status" value="1"/>
</dbReference>
<evidence type="ECO:0000313" key="5">
    <source>
        <dbReference type="Proteomes" id="UP000032279"/>
    </source>
</evidence>
<dbReference type="AlphaFoldDB" id="A0A0D0Y7V5"/>
<dbReference type="OrthoDB" id="9808602at2"/>
<keyword evidence="2" id="KW-1133">Transmembrane helix</keyword>
<keyword evidence="2" id="KW-0472">Membrane</keyword>
<gene>
    <name evidence="4" type="primary">cps4E</name>
    <name evidence="4" type="ORF">WDC_0080</name>
</gene>
<reference evidence="4 5" key="1">
    <citation type="submission" date="2013-08" db="EMBL/GenBank/DDBJ databases">
        <title>Lactobacillus wasatchii sp. WDC04, a late gas producing bacteria isolated from aged chedder cheese.</title>
        <authorList>
            <person name="Oberg C.J."/>
            <person name="Culumber M."/>
            <person name="McMahon D.J."/>
            <person name="Broadbent J.R."/>
            <person name="Oberg T.S."/>
            <person name="Ortaki F."/>
        </authorList>
    </citation>
    <scope>NUCLEOTIDE SEQUENCE [LARGE SCALE GENOMIC DNA]</scope>
    <source>
        <strain evidence="4 5">WDC04</strain>
    </source>
</reference>
<evidence type="ECO:0000313" key="4">
    <source>
        <dbReference type="EMBL" id="KIS04343.1"/>
    </source>
</evidence>
<evidence type="ECO:0000259" key="3">
    <source>
        <dbReference type="Pfam" id="PF02397"/>
    </source>
</evidence>
<organism evidence="4 5">
    <name type="scientific">Paucilactobacillus wasatchensis</name>
    <dbReference type="NCBI Taxonomy" id="1335616"/>
    <lineage>
        <taxon>Bacteria</taxon>
        <taxon>Bacillati</taxon>
        <taxon>Bacillota</taxon>
        <taxon>Bacilli</taxon>
        <taxon>Lactobacillales</taxon>
        <taxon>Lactobacillaceae</taxon>
        <taxon>Paucilactobacillus</taxon>
    </lineage>
</organism>
<dbReference type="InterPro" id="IPR003362">
    <property type="entry name" value="Bact_transf"/>
</dbReference>
<accession>A0A0D0Y7V5</accession>
<keyword evidence="5" id="KW-1185">Reference proteome</keyword>
<dbReference type="PATRIC" id="fig|1335616.4.peg.80"/>
<dbReference type="Pfam" id="PF02397">
    <property type="entry name" value="Bac_transf"/>
    <property type="match status" value="1"/>
</dbReference>
<comment type="similarity">
    <text evidence="1">Belongs to the bacterial sugar transferase family.</text>
</comment>
<dbReference type="STRING" id="1335616.WDC_0080"/>
<evidence type="ECO:0000256" key="1">
    <source>
        <dbReference type="ARBA" id="ARBA00006464"/>
    </source>
</evidence>